<sequence>MFSTRYQYIAILFCCVAGGLASCTQDEKQNTPVAAAPVKAALMAPFRYHKMIESSPGKYFDVFGWGRGKDSSGAYMILHSDSTGKQYSNTGGDLEGSIIDIYNTDMNMDGNPEILIEAKAKDTTNHVNIYAYEFRGAKSQKLDFPKLTTKTKKGYRGDDNFYIKDGSLVREFPIYEGSGKNAKPTGKKKILQYSLRNNVFSVNDISPVDSSAIKKPVIVPVAKKPVAKVEKPTVVEKKSTKKKKKQKEETHTKKRKHKPRD</sequence>
<name>A0A495J3X4_9SPHI</name>
<feature type="signal peptide" evidence="2">
    <location>
        <begin position="1"/>
        <end position="21"/>
    </location>
</feature>
<dbReference type="PROSITE" id="PS51257">
    <property type="entry name" value="PROKAR_LIPOPROTEIN"/>
    <property type="match status" value="1"/>
</dbReference>
<proteinExistence type="predicted"/>
<feature type="compositionally biased region" description="Basic residues" evidence="1">
    <location>
        <begin position="252"/>
        <end position="261"/>
    </location>
</feature>
<evidence type="ECO:0008006" key="5">
    <source>
        <dbReference type="Google" id="ProtNLM"/>
    </source>
</evidence>
<protein>
    <recommendedName>
        <fullName evidence="5">PliI/PliC-like inhibitor of I-type lysozyme</fullName>
    </recommendedName>
</protein>
<accession>A0A495J3X4</accession>
<feature type="region of interest" description="Disordered" evidence="1">
    <location>
        <begin position="229"/>
        <end position="261"/>
    </location>
</feature>
<dbReference type="AlphaFoldDB" id="A0A495J3X4"/>
<evidence type="ECO:0000256" key="2">
    <source>
        <dbReference type="SAM" id="SignalP"/>
    </source>
</evidence>
<evidence type="ECO:0000313" key="4">
    <source>
        <dbReference type="Proteomes" id="UP000268007"/>
    </source>
</evidence>
<dbReference type="RefSeq" id="WP_121199129.1">
    <property type="nucleotide sequence ID" value="NZ_RBKU01000001.1"/>
</dbReference>
<dbReference type="EMBL" id="RBKU01000001">
    <property type="protein sequence ID" value="RKR83657.1"/>
    <property type="molecule type" value="Genomic_DNA"/>
</dbReference>
<evidence type="ECO:0000313" key="3">
    <source>
        <dbReference type="EMBL" id="RKR83657.1"/>
    </source>
</evidence>
<dbReference type="Proteomes" id="UP000268007">
    <property type="component" value="Unassembled WGS sequence"/>
</dbReference>
<comment type="caution">
    <text evidence="3">The sequence shown here is derived from an EMBL/GenBank/DDBJ whole genome shotgun (WGS) entry which is preliminary data.</text>
</comment>
<dbReference type="OrthoDB" id="980465at2"/>
<reference evidence="3 4" key="1">
    <citation type="submission" date="2018-10" db="EMBL/GenBank/DDBJ databases">
        <title>Genomic Encyclopedia of Archaeal and Bacterial Type Strains, Phase II (KMG-II): from individual species to whole genera.</title>
        <authorList>
            <person name="Goeker M."/>
        </authorList>
    </citation>
    <scope>NUCLEOTIDE SEQUENCE [LARGE SCALE GENOMIC DNA]</scope>
    <source>
        <strain evidence="3 4">DSM 18602</strain>
    </source>
</reference>
<keyword evidence="2" id="KW-0732">Signal</keyword>
<gene>
    <name evidence="3" type="ORF">BDD43_3870</name>
</gene>
<evidence type="ECO:0000256" key="1">
    <source>
        <dbReference type="SAM" id="MobiDB-lite"/>
    </source>
</evidence>
<keyword evidence="4" id="KW-1185">Reference proteome</keyword>
<feature type="chain" id="PRO_5019770564" description="PliI/PliC-like inhibitor of I-type lysozyme" evidence="2">
    <location>
        <begin position="22"/>
        <end position="261"/>
    </location>
</feature>
<feature type="compositionally biased region" description="Basic and acidic residues" evidence="1">
    <location>
        <begin position="229"/>
        <end position="238"/>
    </location>
</feature>
<organism evidence="3 4">
    <name type="scientific">Mucilaginibacter gracilis</name>
    <dbReference type="NCBI Taxonomy" id="423350"/>
    <lineage>
        <taxon>Bacteria</taxon>
        <taxon>Pseudomonadati</taxon>
        <taxon>Bacteroidota</taxon>
        <taxon>Sphingobacteriia</taxon>
        <taxon>Sphingobacteriales</taxon>
        <taxon>Sphingobacteriaceae</taxon>
        <taxon>Mucilaginibacter</taxon>
    </lineage>
</organism>